<feature type="compositionally biased region" description="Gly residues" evidence="1">
    <location>
        <begin position="137"/>
        <end position="152"/>
    </location>
</feature>
<proteinExistence type="predicted"/>
<dbReference type="RefSeq" id="WP_175168936.1">
    <property type="nucleotide sequence ID" value="NZ_CADIJQ010000001.1"/>
</dbReference>
<evidence type="ECO:0000256" key="2">
    <source>
        <dbReference type="SAM" id="SignalP"/>
    </source>
</evidence>
<evidence type="ECO:0000313" key="3">
    <source>
        <dbReference type="EMBL" id="CAB3667220.1"/>
    </source>
</evidence>
<accession>A0A6S6ZBV7</accession>
<protein>
    <submittedName>
        <fullName evidence="3">Uncharacterized protein</fullName>
    </submittedName>
</protein>
<feature type="region of interest" description="Disordered" evidence="1">
    <location>
        <begin position="24"/>
        <end position="152"/>
    </location>
</feature>
<dbReference type="Proteomes" id="UP000494269">
    <property type="component" value="Unassembled WGS sequence"/>
</dbReference>
<evidence type="ECO:0000313" key="4">
    <source>
        <dbReference type="Proteomes" id="UP000494269"/>
    </source>
</evidence>
<feature type="chain" id="PRO_5028901981" evidence="2">
    <location>
        <begin position="21"/>
        <end position="152"/>
    </location>
</feature>
<dbReference type="EMBL" id="CADIJQ010000001">
    <property type="protein sequence ID" value="CAB3667220.1"/>
    <property type="molecule type" value="Genomic_DNA"/>
</dbReference>
<organism evidence="3 4">
    <name type="scientific">Achromobacter kerstersii</name>
    <dbReference type="NCBI Taxonomy" id="1353890"/>
    <lineage>
        <taxon>Bacteria</taxon>
        <taxon>Pseudomonadati</taxon>
        <taxon>Pseudomonadota</taxon>
        <taxon>Betaproteobacteria</taxon>
        <taxon>Burkholderiales</taxon>
        <taxon>Alcaligenaceae</taxon>
        <taxon>Achromobacter</taxon>
    </lineage>
</organism>
<keyword evidence="4" id="KW-1185">Reference proteome</keyword>
<dbReference type="AlphaFoldDB" id="A0A6S6ZBV7"/>
<evidence type="ECO:0000256" key="1">
    <source>
        <dbReference type="SAM" id="MobiDB-lite"/>
    </source>
</evidence>
<feature type="compositionally biased region" description="Basic and acidic residues" evidence="1">
    <location>
        <begin position="62"/>
        <end position="71"/>
    </location>
</feature>
<sequence>MKSHKLLLLSTLLAVLPWHAASAQSREATLVAQAAPPTMPMPTADEKTAPANAIGKPVPGARMDDGKKMPSTEETDAQNKAGSSPRQDDPGADTRSQGQGKPGDKRSVPDAGKAPMPDGKSTTPGGKTGAPDNAGMPGSGASSGSGGSADPR</sequence>
<name>A0A6S6ZBV7_9BURK</name>
<reference evidence="3 4" key="1">
    <citation type="submission" date="2020-04" db="EMBL/GenBank/DDBJ databases">
        <authorList>
            <person name="De Canck E."/>
        </authorList>
    </citation>
    <scope>NUCLEOTIDE SEQUENCE [LARGE SCALE GENOMIC DNA]</scope>
    <source>
        <strain evidence="3 4">LMG 3441</strain>
    </source>
</reference>
<gene>
    <name evidence="3" type="ORF">LMG3441_00876</name>
</gene>
<keyword evidence="2" id="KW-0732">Signal</keyword>
<feature type="signal peptide" evidence="2">
    <location>
        <begin position="1"/>
        <end position="20"/>
    </location>
</feature>